<protein>
    <submittedName>
        <fullName evidence="1">Uncharacterized protein</fullName>
    </submittedName>
</protein>
<dbReference type="EMBL" id="UINC01227299">
    <property type="protein sequence ID" value="SVE58118.1"/>
    <property type="molecule type" value="Genomic_DNA"/>
</dbReference>
<proteinExistence type="predicted"/>
<reference evidence="1" key="1">
    <citation type="submission" date="2018-05" db="EMBL/GenBank/DDBJ databases">
        <authorList>
            <person name="Lanie J.A."/>
            <person name="Ng W.-L."/>
            <person name="Kazmierczak K.M."/>
            <person name="Andrzejewski T.M."/>
            <person name="Davidsen T.M."/>
            <person name="Wayne K.J."/>
            <person name="Tettelin H."/>
            <person name="Glass J.I."/>
            <person name="Rusch D."/>
            <person name="Podicherti R."/>
            <person name="Tsui H.-C.T."/>
            <person name="Winkler M.E."/>
        </authorList>
    </citation>
    <scope>NUCLEOTIDE SEQUENCE</scope>
</reference>
<dbReference type="AlphaFoldDB" id="A0A383EPU9"/>
<evidence type="ECO:0000313" key="1">
    <source>
        <dbReference type="EMBL" id="SVE58118.1"/>
    </source>
</evidence>
<organism evidence="1">
    <name type="scientific">marine metagenome</name>
    <dbReference type="NCBI Taxonomy" id="408172"/>
    <lineage>
        <taxon>unclassified sequences</taxon>
        <taxon>metagenomes</taxon>
        <taxon>ecological metagenomes</taxon>
    </lineage>
</organism>
<accession>A0A383EPU9</accession>
<gene>
    <name evidence="1" type="ORF">METZ01_LOCUS510972</name>
</gene>
<sequence>MKLSLTLSILLLFAGGVWGEETEPKCEEPYVYDEVEGKCVFHETAAFRVFPQEIDKQEVSSRFIQSTILFLPEKKGDKEKWGEDYTPLSIDSIECYPNGRATFYMSLNQEKKIIKIESNSKPEWSRCVPKEDFDLCTAKPQGWDLSLITDTEICVGV</sequence>
<name>A0A383EPU9_9ZZZZ</name>
<feature type="non-terminal residue" evidence="1">
    <location>
        <position position="157"/>
    </location>
</feature>